<dbReference type="InterPro" id="IPR001789">
    <property type="entry name" value="Sig_transdc_resp-reg_receiver"/>
</dbReference>
<dbReference type="SUPFAM" id="SSF52172">
    <property type="entry name" value="CheY-like"/>
    <property type="match status" value="1"/>
</dbReference>
<dbReference type="PROSITE" id="PS50930">
    <property type="entry name" value="HTH_LYTTR"/>
    <property type="match status" value="1"/>
</dbReference>
<dbReference type="Gene3D" id="2.40.50.1020">
    <property type="entry name" value="LytTr DNA-binding domain"/>
    <property type="match status" value="1"/>
</dbReference>
<gene>
    <name evidence="4" type="ORF">NPE20_10165</name>
</gene>
<dbReference type="EMBL" id="JANHOH010000001">
    <property type="protein sequence ID" value="MCQ6958325.1"/>
    <property type="molecule type" value="Genomic_DNA"/>
</dbReference>
<comment type="caution">
    <text evidence="4">The sequence shown here is derived from an EMBL/GenBank/DDBJ whole genome shotgun (WGS) entry which is preliminary data.</text>
</comment>
<protein>
    <submittedName>
        <fullName evidence="4">LytTR family DNA-binding domain-containing protein</fullName>
    </submittedName>
</protein>
<dbReference type="Pfam" id="PF00072">
    <property type="entry name" value="Response_reg"/>
    <property type="match status" value="1"/>
</dbReference>
<sequence length="244" mass="28261">MNFTCYVIDDEPESVALMTEYIEQTPGLELIGATTNPLEALDVLTSKDAPDITFVDVDMRQLTGMELAGMVNLYTSIVFTTAFPEYALQAFDREAFDFLLKPINYERFLKCIQKAKRKINKNQANDFGQKNGFFNVKSEVKGRIIKIMFKDVIYIEGASNYILIYTTEGKHMTYLTIKEIERYLPKDIFVRIHRSFIINIDFVSVTERAQVKLQTGELITMGDHYKQKFLDMMDEHLIKSDRKP</sequence>
<keyword evidence="4" id="KW-0238">DNA-binding</keyword>
<evidence type="ECO:0000256" key="1">
    <source>
        <dbReference type="PROSITE-ProRule" id="PRU00169"/>
    </source>
</evidence>
<reference evidence="4 5" key="1">
    <citation type="submission" date="2022-07" db="EMBL/GenBank/DDBJ databases">
        <title>Mucilaginibacter sp. JC4.</title>
        <authorList>
            <person name="Le V."/>
            <person name="Ko S.-R."/>
            <person name="Ahn C.-Y."/>
            <person name="Oh H.-M."/>
        </authorList>
    </citation>
    <scope>NUCLEOTIDE SEQUENCE [LARGE SCALE GENOMIC DNA]</scope>
    <source>
        <strain evidence="4 5">JC4</strain>
    </source>
</reference>
<dbReference type="Proteomes" id="UP001204376">
    <property type="component" value="Unassembled WGS sequence"/>
</dbReference>
<organism evidence="4 5">
    <name type="scientific">Mucilaginibacter aquariorum</name>
    <dbReference type="NCBI Taxonomy" id="2967225"/>
    <lineage>
        <taxon>Bacteria</taxon>
        <taxon>Pseudomonadati</taxon>
        <taxon>Bacteroidota</taxon>
        <taxon>Sphingobacteriia</taxon>
        <taxon>Sphingobacteriales</taxon>
        <taxon>Sphingobacteriaceae</taxon>
        <taxon>Mucilaginibacter</taxon>
    </lineage>
</organism>
<evidence type="ECO:0000313" key="4">
    <source>
        <dbReference type="EMBL" id="MCQ6958325.1"/>
    </source>
</evidence>
<feature type="modified residue" description="4-aspartylphosphate" evidence="1">
    <location>
        <position position="56"/>
    </location>
</feature>
<dbReference type="InterPro" id="IPR011006">
    <property type="entry name" value="CheY-like_superfamily"/>
</dbReference>
<dbReference type="Gene3D" id="3.40.50.2300">
    <property type="match status" value="1"/>
</dbReference>
<dbReference type="PANTHER" id="PTHR37299">
    <property type="entry name" value="TRANSCRIPTIONAL REGULATOR-RELATED"/>
    <property type="match status" value="1"/>
</dbReference>
<keyword evidence="5" id="KW-1185">Reference proteome</keyword>
<evidence type="ECO:0000313" key="5">
    <source>
        <dbReference type="Proteomes" id="UP001204376"/>
    </source>
</evidence>
<dbReference type="Pfam" id="PF04397">
    <property type="entry name" value="LytTR"/>
    <property type="match status" value="1"/>
</dbReference>
<dbReference type="PANTHER" id="PTHR37299:SF1">
    <property type="entry name" value="STAGE 0 SPORULATION PROTEIN A HOMOLOG"/>
    <property type="match status" value="1"/>
</dbReference>
<evidence type="ECO:0000259" key="3">
    <source>
        <dbReference type="PROSITE" id="PS50930"/>
    </source>
</evidence>
<feature type="domain" description="HTH LytTR-type" evidence="3">
    <location>
        <begin position="140"/>
        <end position="201"/>
    </location>
</feature>
<keyword evidence="1" id="KW-0597">Phosphoprotein</keyword>
<dbReference type="PROSITE" id="PS50110">
    <property type="entry name" value="RESPONSE_REGULATORY"/>
    <property type="match status" value="1"/>
</dbReference>
<dbReference type="SMART" id="SM00448">
    <property type="entry name" value="REC"/>
    <property type="match status" value="1"/>
</dbReference>
<accession>A0ABT1T1P1</accession>
<dbReference type="InterPro" id="IPR046947">
    <property type="entry name" value="LytR-like"/>
</dbReference>
<dbReference type="InterPro" id="IPR007492">
    <property type="entry name" value="LytTR_DNA-bd_dom"/>
</dbReference>
<feature type="domain" description="Response regulatory" evidence="2">
    <location>
        <begin position="4"/>
        <end position="116"/>
    </location>
</feature>
<proteinExistence type="predicted"/>
<name>A0ABT1T1P1_9SPHI</name>
<dbReference type="SMART" id="SM00850">
    <property type="entry name" value="LytTR"/>
    <property type="match status" value="1"/>
</dbReference>
<dbReference type="RefSeq" id="WP_256538501.1">
    <property type="nucleotide sequence ID" value="NZ_JANHOH010000001.1"/>
</dbReference>
<evidence type="ECO:0000259" key="2">
    <source>
        <dbReference type="PROSITE" id="PS50110"/>
    </source>
</evidence>
<dbReference type="GO" id="GO:0003677">
    <property type="term" value="F:DNA binding"/>
    <property type="evidence" value="ECO:0007669"/>
    <property type="project" value="UniProtKB-KW"/>
</dbReference>